<feature type="compositionally biased region" description="Basic and acidic residues" evidence="1">
    <location>
        <begin position="354"/>
        <end position="366"/>
    </location>
</feature>
<protein>
    <submittedName>
        <fullName evidence="2">Uncharacterized protein</fullName>
    </submittedName>
</protein>
<name>A0A8H7KH58_AGABI</name>
<reference evidence="2 3" key="1">
    <citation type="journal article" name="Sci. Rep.">
        <title>Telomere-to-telomere assembled and centromere annotated genomes of the two main subspecies of the button mushroom Agaricus bisporus reveal especially polymorphic chromosome ends.</title>
        <authorList>
            <person name="Sonnenberg A.S.M."/>
            <person name="Sedaghat-Telgerd N."/>
            <person name="Lavrijssen B."/>
            <person name="Ohm R.A."/>
            <person name="Hendrickx P.M."/>
            <person name="Scholtmeijer K."/>
            <person name="Baars J.J.P."/>
            <person name="van Peer A."/>
        </authorList>
    </citation>
    <scope>NUCLEOTIDE SEQUENCE [LARGE SCALE GENOMIC DNA]</scope>
    <source>
        <strain evidence="2 3">H119_p4</strain>
    </source>
</reference>
<evidence type="ECO:0000313" key="3">
    <source>
        <dbReference type="Proteomes" id="UP000629468"/>
    </source>
</evidence>
<dbReference type="EMBL" id="JABXXO010000006">
    <property type="protein sequence ID" value="KAF7775803.1"/>
    <property type="molecule type" value="Genomic_DNA"/>
</dbReference>
<organism evidence="2 3">
    <name type="scientific">Agaricus bisporus var. burnettii</name>
    <dbReference type="NCBI Taxonomy" id="192524"/>
    <lineage>
        <taxon>Eukaryota</taxon>
        <taxon>Fungi</taxon>
        <taxon>Dikarya</taxon>
        <taxon>Basidiomycota</taxon>
        <taxon>Agaricomycotina</taxon>
        <taxon>Agaricomycetes</taxon>
        <taxon>Agaricomycetidae</taxon>
        <taxon>Agaricales</taxon>
        <taxon>Agaricineae</taxon>
        <taxon>Agaricaceae</taxon>
        <taxon>Agaricus</taxon>
    </lineage>
</organism>
<feature type="region of interest" description="Disordered" evidence="1">
    <location>
        <begin position="1"/>
        <end position="29"/>
    </location>
</feature>
<feature type="region of interest" description="Disordered" evidence="1">
    <location>
        <begin position="430"/>
        <end position="449"/>
    </location>
</feature>
<sequence length="449" mass="50705">MSRMPSRGSHGRNAGPYMQSIPDDDDACPDYEAAVSRSNSNVTSEDISNWSDVQQPLNVQGQASNKPSANFRRYVYTYNMLAAQTPIQFYITVEPHDGKPTAGQYQFRLSMRVNGVERLVGESISRIMSVDPRKLEFAVFMFPGKNAKQVLPLNSLWSLRVWLRVDGVDHQLFKVDDLFVGKDLDFNSIGDASFARHAGLGQDYQVYKGYVGKALITFTVRWHRIRDRLYKYSFEYEGGGVGDILLSDFRMRIDNDPRSITFLIYSIPVQSMPVGATHRIRIWLRGLVPLTNDPIMSQPLPFNDSYIYQRVFQLDDFKVGGRLEFHALGNKLVMAFPHCGGPETVQLSRPPVKPQDKDKDKERGKELPVTSFGSQSNHDLINPNPGVLPPGAQRPIHSLSPQGTISGSAVSHYHPQLPNHIPISLQPVRRERERAPTQVQKTRTRVDIV</sequence>
<dbReference type="AlphaFoldDB" id="A0A8H7KH58"/>
<proteinExistence type="predicted"/>
<accession>A0A8H7KH58</accession>
<evidence type="ECO:0000313" key="2">
    <source>
        <dbReference type="EMBL" id="KAF7775803.1"/>
    </source>
</evidence>
<evidence type="ECO:0000256" key="1">
    <source>
        <dbReference type="SAM" id="MobiDB-lite"/>
    </source>
</evidence>
<gene>
    <name evidence="2" type="ORF">Agabi119p4_4196</name>
</gene>
<feature type="region of interest" description="Disordered" evidence="1">
    <location>
        <begin position="343"/>
        <end position="380"/>
    </location>
</feature>
<comment type="caution">
    <text evidence="2">The sequence shown here is derived from an EMBL/GenBank/DDBJ whole genome shotgun (WGS) entry which is preliminary data.</text>
</comment>
<dbReference type="Proteomes" id="UP000629468">
    <property type="component" value="Unassembled WGS sequence"/>
</dbReference>